<dbReference type="EMBL" id="VDFW01000013">
    <property type="protein sequence ID" value="TNC24890.1"/>
    <property type="molecule type" value="Genomic_DNA"/>
</dbReference>
<dbReference type="InterPro" id="IPR032710">
    <property type="entry name" value="NTF2-like_dom_sf"/>
</dbReference>
<evidence type="ECO:0000259" key="1">
    <source>
        <dbReference type="Pfam" id="PF14534"/>
    </source>
</evidence>
<dbReference type="Gene3D" id="3.10.450.50">
    <property type="match status" value="1"/>
</dbReference>
<dbReference type="Proteomes" id="UP000305546">
    <property type="component" value="Unassembled WGS sequence"/>
</dbReference>
<gene>
    <name evidence="2" type="ORF">FG385_16765</name>
</gene>
<organism evidence="2 3">
    <name type="scientific">Amycolatopsis alkalitolerans</name>
    <dbReference type="NCBI Taxonomy" id="2547244"/>
    <lineage>
        <taxon>Bacteria</taxon>
        <taxon>Bacillati</taxon>
        <taxon>Actinomycetota</taxon>
        <taxon>Actinomycetes</taxon>
        <taxon>Pseudonocardiales</taxon>
        <taxon>Pseudonocardiaceae</taxon>
        <taxon>Amycolatopsis</taxon>
    </lineage>
</organism>
<dbReference type="OrthoDB" id="884581at2"/>
<sequence>MTQEKEVLDLVDRWAHAELTGDIAAYPALLDARFTGIGPVGVVLDRDQWAARHQGGLENHEFEVLEPHVRFFGNTAIVEGVQRQRTTARGNDTSGSFRLGLVAVRAGDEWRIAQVQLSGPLLAPGEKPAFAR</sequence>
<keyword evidence="3" id="KW-1185">Reference proteome</keyword>
<accession>A0A5C4M0B8</accession>
<dbReference type="AlphaFoldDB" id="A0A5C4M0B8"/>
<dbReference type="SUPFAM" id="SSF54427">
    <property type="entry name" value="NTF2-like"/>
    <property type="match status" value="1"/>
</dbReference>
<dbReference type="InterPro" id="IPR027843">
    <property type="entry name" value="DUF4440"/>
</dbReference>
<proteinExistence type="predicted"/>
<feature type="domain" description="DUF4440" evidence="1">
    <location>
        <begin position="8"/>
        <end position="112"/>
    </location>
</feature>
<dbReference type="Pfam" id="PF14534">
    <property type="entry name" value="DUF4440"/>
    <property type="match status" value="1"/>
</dbReference>
<evidence type="ECO:0000313" key="3">
    <source>
        <dbReference type="Proteomes" id="UP000305546"/>
    </source>
</evidence>
<name>A0A5C4M0B8_9PSEU</name>
<evidence type="ECO:0000313" key="2">
    <source>
        <dbReference type="EMBL" id="TNC24890.1"/>
    </source>
</evidence>
<reference evidence="2 3" key="1">
    <citation type="submission" date="2019-06" db="EMBL/GenBank/DDBJ databases">
        <title>Amycolatopsis alkalitolerans sp. nov., isolated from Gastrodia elata Blume.</title>
        <authorList>
            <person name="Narsing Rao M.P."/>
            <person name="Li W.J."/>
        </authorList>
    </citation>
    <scope>NUCLEOTIDE SEQUENCE [LARGE SCALE GENOMIC DNA]</scope>
    <source>
        <strain evidence="2 3">SYSUP0005</strain>
    </source>
</reference>
<dbReference type="RefSeq" id="WP_139097678.1">
    <property type="nucleotide sequence ID" value="NZ_VDFW01000013.1"/>
</dbReference>
<comment type="caution">
    <text evidence="2">The sequence shown here is derived from an EMBL/GenBank/DDBJ whole genome shotgun (WGS) entry which is preliminary data.</text>
</comment>
<protein>
    <submittedName>
        <fullName evidence="2">Nuclear transport factor 2 family protein</fullName>
    </submittedName>
</protein>